<dbReference type="InterPro" id="IPR000529">
    <property type="entry name" value="Ribosomal_bS6"/>
</dbReference>
<evidence type="ECO:0000313" key="4">
    <source>
        <dbReference type="EnsemblMetazoa" id="XP_022650906"/>
    </source>
</evidence>
<dbReference type="OrthoDB" id="268530at2759"/>
<evidence type="ECO:0000256" key="2">
    <source>
        <dbReference type="ARBA" id="ARBA00035170"/>
    </source>
</evidence>
<dbReference type="InterPro" id="IPR035980">
    <property type="entry name" value="Ribosomal_bS6_sf"/>
</dbReference>
<dbReference type="Pfam" id="PF01250">
    <property type="entry name" value="Ribosomal_S6"/>
    <property type="match status" value="1"/>
</dbReference>
<protein>
    <recommendedName>
        <fullName evidence="2">Small ribosomal subunit protein bS6m</fullName>
    </recommendedName>
    <alternativeName>
        <fullName evidence="3">28S ribosomal protein S6, mitochondrial</fullName>
    </alternativeName>
</protein>
<dbReference type="GO" id="GO:0070181">
    <property type="term" value="F:small ribosomal subunit rRNA binding"/>
    <property type="evidence" value="ECO:0007669"/>
    <property type="project" value="TreeGrafter"/>
</dbReference>
<evidence type="ECO:0000256" key="1">
    <source>
        <dbReference type="ARBA" id="ARBA00009512"/>
    </source>
</evidence>
<reference evidence="4" key="1">
    <citation type="submission" date="2021-01" db="UniProtKB">
        <authorList>
            <consortium name="EnsemblMetazoa"/>
        </authorList>
    </citation>
    <scope>IDENTIFICATION</scope>
</reference>
<dbReference type="InParanoid" id="A0A7M7JEL4"/>
<evidence type="ECO:0000313" key="5">
    <source>
        <dbReference type="Proteomes" id="UP000594260"/>
    </source>
</evidence>
<dbReference type="GO" id="GO:0003735">
    <property type="term" value="F:structural constituent of ribosome"/>
    <property type="evidence" value="ECO:0007669"/>
    <property type="project" value="InterPro"/>
</dbReference>
<comment type="similarity">
    <text evidence="1">Belongs to the bacterial ribosomal protein bS6 family.</text>
</comment>
<dbReference type="SUPFAM" id="SSF54995">
    <property type="entry name" value="Ribosomal protein S6"/>
    <property type="match status" value="1"/>
</dbReference>
<dbReference type="CDD" id="cd15465">
    <property type="entry name" value="bS6_mito"/>
    <property type="match status" value="1"/>
</dbReference>
<dbReference type="EnsemblMetazoa" id="XM_022795171">
    <property type="protein sequence ID" value="XP_022650906"/>
    <property type="gene ID" value="LOC111246015"/>
</dbReference>
<dbReference type="CTD" id="64968"/>
<evidence type="ECO:0000256" key="3">
    <source>
        <dbReference type="ARBA" id="ARBA00035365"/>
    </source>
</evidence>
<sequence length="143" mass="15837">MPLYELLVVMRSMKETQTIATMKRMGQLLLDNGALLRSIQNIGLNRELAHKTSSHGKVHHTGSFILYKYDAPISLLQTLLKEVRLDVDIIKVGCVQVKKPKDIKCTLEGELQIPAKRPSVQELMKTGARPSKPGYGGIVGGPF</sequence>
<dbReference type="AlphaFoldDB" id="A0A7M7JEL4"/>
<name>A0A7M7JEL4_VARDE</name>
<dbReference type="GO" id="GO:0005763">
    <property type="term" value="C:mitochondrial small ribosomal subunit"/>
    <property type="evidence" value="ECO:0007669"/>
    <property type="project" value="TreeGrafter"/>
</dbReference>
<keyword evidence="5" id="KW-1185">Reference proteome</keyword>
<accession>A0A7M7JEL4</accession>
<dbReference type="PANTHER" id="PTHR21011:SF1">
    <property type="entry name" value="SMALL RIBOSOMAL SUBUNIT PROTEIN BS6M"/>
    <property type="match status" value="1"/>
</dbReference>
<proteinExistence type="inferred from homology"/>
<dbReference type="KEGG" id="vde:111246015"/>
<dbReference type="InterPro" id="IPR014717">
    <property type="entry name" value="Transl_elong_EF1B/ribsomal_bS6"/>
</dbReference>
<dbReference type="OMA" id="ATHFTIT"/>
<dbReference type="RefSeq" id="XP_022650906.1">
    <property type="nucleotide sequence ID" value="XM_022795171.1"/>
</dbReference>
<dbReference type="PANTHER" id="PTHR21011">
    <property type="entry name" value="MITOCHONDRIAL 28S RIBOSOMAL PROTEIN S6"/>
    <property type="match status" value="1"/>
</dbReference>
<organism evidence="4 5">
    <name type="scientific">Varroa destructor</name>
    <name type="common">Honeybee mite</name>
    <dbReference type="NCBI Taxonomy" id="109461"/>
    <lineage>
        <taxon>Eukaryota</taxon>
        <taxon>Metazoa</taxon>
        <taxon>Ecdysozoa</taxon>
        <taxon>Arthropoda</taxon>
        <taxon>Chelicerata</taxon>
        <taxon>Arachnida</taxon>
        <taxon>Acari</taxon>
        <taxon>Parasitiformes</taxon>
        <taxon>Mesostigmata</taxon>
        <taxon>Gamasina</taxon>
        <taxon>Dermanyssoidea</taxon>
        <taxon>Varroidae</taxon>
        <taxon>Varroa</taxon>
    </lineage>
</organism>
<dbReference type="GeneID" id="111246015"/>
<dbReference type="FunCoup" id="A0A7M7JEL4">
    <property type="interactions" value="511"/>
</dbReference>
<dbReference type="GO" id="GO:0006412">
    <property type="term" value="P:translation"/>
    <property type="evidence" value="ECO:0007669"/>
    <property type="project" value="InterPro"/>
</dbReference>
<dbReference type="Proteomes" id="UP000594260">
    <property type="component" value="Unplaced"/>
</dbReference>
<dbReference type="Gene3D" id="3.30.70.60">
    <property type="match status" value="1"/>
</dbReference>